<protein>
    <recommendedName>
        <fullName evidence="4">TsaA-like domain-containing protein</fullName>
    </recommendedName>
</protein>
<evidence type="ECO:0000256" key="2">
    <source>
        <dbReference type="ARBA" id="ARBA00033753"/>
    </source>
</evidence>
<gene>
    <name evidence="5" type="ORF">GTHE00462_LOCUS5457</name>
</gene>
<dbReference type="EMBL" id="HBKN01006804">
    <property type="protein sequence ID" value="CAE2262424.1"/>
    <property type="molecule type" value="Transcribed_RNA"/>
</dbReference>
<dbReference type="CDD" id="cd09281">
    <property type="entry name" value="UPF0066"/>
    <property type="match status" value="1"/>
</dbReference>
<evidence type="ECO:0000259" key="4">
    <source>
        <dbReference type="PROSITE" id="PS51668"/>
    </source>
</evidence>
<dbReference type="Pfam" id="PF01980">
    <property type="entry name" value="TrmO_N"/>
    <property type="match status" value="1"/>
</dbReference>
<dbReference type="GO" id="GO:0003723">
    <property type="term" value="F:RNA binding"/>
    <property type="evidence" value="ECO:0007669"/>
    <property type="project" value="InterPro"/>
</dbReference>
<feature type="region of interest" description="Disordered" evidence="3">
    <location>
        <begin position="403"/>
        <end position="422"/>
    </location>
</feature>
<keyword evidence="1" id="KW-0949">S-adenosyl-L-methionine</keyword>
<evidence type="ECO:0000256" key="1">
    <source>
        <dbReference type="ARBA" id="ARBA00022691"/>
    </source>
</evidence>
<accession>A0A7S4JG05</accession>
<name>A0A7S4JG05_GUITH</name>
<evidence type="ECO:0000256" key="3">
    <source>
        <dbReference type="SAM" id="MobiDB-lite"/>
    </source>
</evidence>
<dbReference type="SUPFAM" id="SSF118196">
    <property type="entry name" value="YaeB-like"/>
    <property type="match status" value="1"/>
</dbReference>
<dbReference type="PANTHER" id="PTHR12818:SF0">
    <property type="entry name" value="TRNA (ADENINE(37)-N6)-METHYLTRANSFERASE"/>
    <property type="match status" value="1"/>
</dbReference>
<dbReference type="NCBIfam" id="TIGR00104">
    <property type="entry name" value="tRNA_TsaA"/>
    <property type="match status" value="1"/>
</dbReference>
<dbReference type="SUPFAM" id="SSF55120">
    <property type="entry name" value="Pseudouridine synthase"/>
    <property type="match status" value="1"/>
</dbReference>
<dbReference type="InterPro" id="IPR006145">
    <property type="entry name" value="PsdUridine_synth_RsuA/RluA"/>
</dbReference>
<feature type="domain" description="TsaA-like" evidence="4">
    <location>
        <begin position="58"/>
        <end position="194"/>
    </location>
</feature>
<dbReference type="AlphaFoldDB" id="A0A7S4JG05"/>
<dbReference type="InterPro" id="IPR036414">
    <property type="entry name" value="YaeB_N_sf"/>
</dbReference>
<sequence length="645" mass="72690">MEMEKTIRQQAMKIQELEHLLVENSMVDGKRGIASSDESQSVDERFWNASDLRRFYSSKPIGFIRTCFPTKNGCPRQGNLAPTSLAKLRVHFGSNPTHSLDGLADFSHLWVFFVFHQNENSTPKPKVYPPRLDGKPKGVFATRSPHRPHPLGLTLSKIDKVEHDVIYLSGVDLVDGTPVIDIKPYIAVYDSPRPSDEVFAPTWSLPEGKRELRVELSEQALMDILVLESSRERPEHFSSWREAVAGLQEMLALDPRSAYRRNKCRDVVYPVYYDRLNVCCKFLDADATHSESVQVMNISLRHGPTDRSLAASLEPLEEPGAQVADENLNARRRRDGRMDLNFSEISVKAGTRLPDALFSSFPQFFPSLSSARKAIRRREILCNNRIATCGTALEQGDRISMLPRKERDRTRIPRSRSSPVRHRSPSNELIALVVRCMASLSRASLRRKPRVLFLDDELVVVEKPEHLPTTFPRGIEGARRRATSEHTDLTTFVTETLQAKGFTTDFIAPCHRLDSATGGLVVFARSRQAAFRISQQFEDRAIGKEYLAVVVGDASRYGLVGTIDREIDGKSAITNFQVLSVRSSRRYGKVTLLLLRPQTGRRHQLRIHLSQLGHPILGDDKYGVSLAHSLLAGRSQWLLQPSGDV</sequence>
<dbReference type="GO" id="GO:0009982">
    <property type="term" value="F:pseudouridine synthase activity"/>
    <property type="evidence" value="ECO:0007669"/>
    <property type="project" value="InterPro"/>
</dbReference>
<dbReference type="PROSITE" id="PS51668">
    <property type="entry name" value="TSAA_2"/>
    <property type="match status" value="1"/>
</dbReference>
<comment type="similarity">
    <text evidence="2">Belongs to the tRNA methyltransferase O family.</text>
</comment>
<dbReference type="GO" id="GO:0001522">
    <property type="term" value="P:pseudouridine synthesis"/>
    <property type="evidence" value="ECO:0007669"/>
    <property type="project" value="InterPro"/>
</dbReference>
<dbReference type="Pfam" id="PF00849">
    <property type="entry name" value="PseudoU_synth_2"/>
    <property type="match status" value="1"/>
</dbReference>
<proteinExistence type="inferred from homology"/>
<dbReference type="Gene3D" id="3.30.2310.10">
    <property type="entry name" value="YaeB-like"/>
    <property type="match status" value="1"/>
</dbReference>
<evidence type="ECO:0000313" key="5">
    <source>
        <dbReference type="EMBL" id="CAE2262424.1"/>
    </source>
</evidence>
<dbReference type="InterPro" id="IPR020103">
    <property type="entry name" value="PsdUridine_synth_cat_dom_sf"/>
</dbReference>
<dbReference type="InterPro" id="IPR036413">
    <property type="entry name" value="YaeB-like_sf"/>
</dbReference>
<organism evidence="5">
    <name type="scientific">Guillardia theta</name>
    <name type="common">Cryptophyte</name>
    <name type="synonym">Cryptomonas phi</name>
    <dbReference type="NCBI Taxonomy" id="55529"/>
    <lineage>
        <taxon>Eukaryota</taxon>
        <taxon>Cryptophyceae</taxon>
        <taxon>Pyrenomonadales</taxon>
        <taxon>Geminigeraceae</taxon>
        <taxon>Guillardia</taxon>
    </lineage>
</organism>
<dbReference type="Gene3D" id="3.30.2350.10">
    <property type="entry name" value="Pseudouridine synthase"/>
    <property type="match status" value="1"/>
</dbReference>
<dbReference type="InterPro" id="IPR040372">
    <property type="entry name" value="YaeB-like"/>
</dbReference>
<dbReference type="Gene3D" id="2.40.30.70">
    <property type="entry name" value="YaeB-like"/>
    <property type="match status" value="1"/>
</dbReference>
<reference evidence="5" key="1">
    <citation type="submission" date="2021-01" db="EMBL/GenBank/DDBJ databases">
        <authorList>
            <person name="Corre E."/>
            <person name="Pelletier E."/>
            <person name="Niang G."/>
            <person name="Scheremetjew M."/>
            <person name="Finn R."/>
            <person name="Kale V."/>
            <person name="Holt S."/>
            <person name="Cochrane G."/>
            <person name="Meng A."/>
            <person name="Brown T."/>
            <person name="Cohen L."/>
        </authorList>
    </citation>
    <scope>NUCLEOTIDE SEQUENCE</scope>
    <source>
        <strain evidence="5">CCMP 2712</strain>
    </source>
</reference>
<dbReference type="CDD" id="cd02869">
    <property type="entry name" value="PseudoU_synth_RluA_like"/>
    <property type="match status" value="1"/>
</dbReference>
<dbReference type="PANTHER" id="PTHR12818">
    <property type="entry name" value="TRNA (ADENINE(37)-N6)-METHYLTRANSFERASE"/>
    <property type="match status" value="1"/>
</dbReference>
<dbReference type="InterPro" id="IPR023370">
    <property type="entry name" value="TrmO-like_N"/>
</dbReference>